<dbReference type="GO" id="GO:0022857">
    <property type="term" value="F:transmembrane transporter activity"/>
    <property type="evidence" value="ECO:0007669"/>
    <property type="project" value="InterPro"/>
</dbReference>
<reference evidence="8" key="1">
    <citation type="journal article" date="2014" name="Int. J. Syst. Evol. Microbiol.">
        <title>Complete genome sequence of Corynebacterium casei LMG S-19264T (=DSM 44701T), isolated from a smear-ripened cheese.</title>
        <authorList>
            <consortium name="US DOE Joint Genome Institute (JGI-PGF)"/>
            <person name="Walter F."/>
            <person name="Albersmeier A."/>
            <person name="Kalinowski J."/>
            <person name="Ruckert C."/>
        </authorList>
    </citation>
    <scope>NUCLEOTIDE SEQUENCE</scope>
    <source>
        <strain evidence="8">CGMCC 4.7679</strain>
    </source>
</reference>
<evidence type="ECO:0000256" key="2">
    <source>
        <dbReference type="ARBA" id="ARBA00022692"/>
    </source>
</evidence>
<feature type="transmembrane region" description="Helical" evidence="6">
    <location>
        <begin position="90"/>
        <end position="111"/>
    </location>
</feature>
<dbReference type="PANTHER" id="PTHR23528:SF1">
    <property type="entry name" value="MAJOR FACILITATOR SUPERFAMILY (MFS) PROFILE DOMAIN-CONTAINING PROTEIN"/>
    <property type="match status" value="1"/>
</dbReference>
<keyword evidence="9" id="KW-1185">Reference proteome</keyword>
<protein>
    <recommendedName>
        <fullName evidence="7">Major facilitator superfamily (MFS) profile domain-containing protein</fullName>
    </recommendedName>
</protein>
<evidence type="ECO:0000256" key="3">
    <source>
        <dbReference type="ARBA" id="ARBA00022989"/>
    </source>
</evidence>
<accession>A0A8H9ITT4</accession>
<feature type="transmembrane region" description="Helical" evidence="6">
    <location>
        <begin position="149"/>
        <end position="171"/>
    </location>
</feature>
<feature type="transmembrane region" description="Helical" evidence="6">
    <location>
        <begin position="177"/>
        <end position="198"/>
    </location>
</feature>
<feature type="domain" description="Major facilitator superfamily (MFS) profile" evidence="7">
    <location>
        <begin position="15"/>
        <end position="272"/>
    </location>
</feature>
<name>A0A8H9ITT4_9PSEU</name>
<evidence type="ECO:0000256" key="6">
    <source>
        <dbReference type="SAM" id="Phobius"/>
    </source>
</evidence>
<dbReference type="InterPro" id="IPR011701">
    <property type="entry name" value="MFS"/>
</dbReference>
<dbReference type="Proteomes" id="UP000658656">
    <property type="component" value="Unassembled WGS sequence"/>
</dbReference>
<feature type="compositionally biased region" description="Polar residues" evidence="5">
    <location>
        <begin position="246"/>
        <end position="258"/>
    </location>
</feature>
<gene>
    <name evidence="8" type="ORF">GCM10017566_00770</name>
</gene>
<dbReference type="PANTHER" id="PTHR23528">
    <property type="match status" value="1"/>
</dbReference>
<keyword evidence="2 6" id="KW-0812">Transmembrane</keyword>
<evidence type="ECO:0000256" key="4">
    <source>
        <dbReference type="ARBA" id="ARBA00023136"/>
    </source>
</evidence>
<dbReference type="Pfam" id="PF07690">
    <property type="entry name" value="MFS_1"/>
    <property type="match status" value="1"/>
</dbReference>
<dbReference type="SUPFAM" id="SSF103473">
    <property type="entry name" value="MFS general substrate transporter"/>
    <property type="match status" value="1"/>
</dbReference>
<comment type="subcellular location">
    <subcellularLocation>
        <location evidence="1">Cell membrane</location>
        <topology evidence="1">Multi-pass membrane protein</topology>
    </subcellularLocation>
</comment>
<dbReference type="GO" id="GO:0005886">
    <property type="term" value="C:plasma membrane"/>
    <property type="evidence" value="ECO:0007669"/>
    <property type="project" value="UniProtKB-SubCell"/>
</dbReference>
<evidence type="ECO:0000259" key="7">
    <source>
        <dbReference type="PROSITE" id="PS50850"/>
    </source>
</evidence>
<comment type="caution">
    <text evidence="8">The sequence shown here is derived from an EMBL/GenBank/DDBJ whole genome shotgun (WGS) entry which is preliminary data.</text>
</comment>
<reference evidence="8" key="2">
    <citation type="submission" date="2020-09" db="EMBL/GenBank/DDBJ databases">
        <authorList>
            <person name="Sun Q."/>
            <person name="Zhou Y."/>
        </authorList>
    </citation>
    <scope>NUCLEOTIDE SEQUENCE</scope>
    <source>
        <strain evidence="8">CGMCC 4.7679</strain>
    </source>
</reference>
<evidence type="ECO:0000313" key="8">
    <source>
        <dbReference type="EMBL" id="GHF32134.1"/>
    </source>
</evidence>
<dbReference type="PROSITE" id="PS50850">
    <property type="entry name" value="MFS"/>
    <property type="match status" value="1"/>
</dbReference>
<feature type="transmembrane region" description="Helical" evidence="6">
    <location>
        <begin position="12"/>
        <end position="33"/>
    </location>
</feature>
<evidence type="ECO:0000256" key="5">
    <source>
        <dbReference type="SAM" id="MobiDB-lite"/>
    </source>
</evidence>
<evidence type="ECO:0000313" key="9">
    <source>
        <dbReference type="Proteomes" id="UP000658656"/>
    </source>
</evidence>
<evidence type="ECO:0000256" key="1">
    <source>
        <dbReference type="ARBA" id="ARBA00004651"/>
    </source>
</evidence>
<feature type="transmembrane region" description="Helical" evidence="6">
    <location>
        <begin position="53"/>
        <end position="78"/>
    </location>
</feature>
<organism evidence="8 9">
    <name type="scientific">Amycolatopsis bartoniae</name>
    <dbReference type="NCBI Taxonomy" id="941986"/>
    <lineage>
        <taxon>Bacteria</taxon>
        <taxon>Bacillati</taxon>
        <taxon>Actinomycetota</taxon>
        <taxon>Actinomycetes</taxon>
        <taxon>Pseudonocardiales</taxon>
        <taxon>Pseudonocardiaceae</taxon>
        <taxon>Amycolatopsis</taxon>
    </lineage>
</organism>
<dbReference type="Gene3D" id="1.20.1250.20">
    <property type="entry name" value="MFS general substrate transporter like domains"/>
    <property type="match status" value="1"/>
</dbReference>
<sequence>MPLRHARPNEAVTRIGPLLASMFVINVFGYAAIGGVLSVLLPSQVRLVAGDGAPSALALVTGVSAIASLAVPPVVGLLSDRTRSRWGRRTPWILFGGLATAASLLLLGAAGSVAGLLVGWFLVQGTVNVGLNVVLAMIPDRIPPRRHGLASTVQGLGLPVGSVLGVQLGAFLVDSVLLGYVVLAVAFALAAAVSAWLAREARHASPGELRTVRADLRRTFASLRFRDYRWVFSPGRCSTWATPWSTGSASTSCRTSSIRRPGRPRPTAWPPH</sequence>
<dbReference type="AlphaFoldDB" id="A0A8H9ITT4"/>
<proteinExistence type="predicted"/>
<feature type="region of interest" description="Disordered" evidence="5">
    <location>
        <begin position="246"/>
        <end position="272"/>
    </location>
</feature>
<dbReference type="InterPro" id="IPR036259">
    <property type="entry name" value="MFS_trans_sf"/>
</dbReference>
<keyword evidence="3 6" id="KW-1133">Transmembrane helix</keyword>
<feature type="transmembrane region" description="Helical" evidence="6">
    <location>
        <begin position="117"/>
        <end position="137"/>
    </location>
</feature>
<dbReference type="EMBL" id="BNAV01000001">
    <property type="protein sequence ID" value="GHF32134.1"/>
    <property type="molecule type" value="Genomic_DNA"/>
</dbReference>
<keyword evidence="4 6" id="KW-0472">Membrane</keyword>
<dbReference type="InterPro" id="IPR020846">
    <property type="entry name" value="MFS_dom"/>
</dbReference>